<accession>A0ABU2FD22</accession>
<reference evidence="1 2" key="1">
    <citation type="submission" date="2022-06" db="EMBL/GenBank/DDBJ databases">
        <title>Haloarcula sp. a new haloarchaeum isolate from saline soil.</title>
        <authorList>
            <person name="Strakova D."/>
            <person name="Galisteo C."/>
            <person name="Sanchez-Porro C."/>
            <person name="Ventosa A."/>
        </authorList>
    </citation>
    <scope>NUCLEOTIDE SEQUENCE [LARGE SCALE GENOMIC DNA]</scope>
    <source>
        <strain evidence="1 2">S1CR25-12</strain>
    </source>
</reference>
<comment type="caution">
    <text evidence="1">The sequence shown here is derived from an EMBL/GenBank/DDBJ whole genome shotgun (WGS) entry which is preliminary data.</text>
</comment>
<gene>
    <name evidence="1" type="ORF">NDI56_11950</name>
</gene>
<protein>
    <recommendedName>
        <fullName evidence="3">Small CPxCG-related zinc finger protein</fullName>
    </recommendedName>
</protein>
<organism evidence="1 2">
    <name type="scientific">Haloarcula saliterrae</name>
    <dbReference type="NCBI Taxonomy" id="2950534"/>
    <lineage>
        <taxon>Archaea</taxon>
        <taxon>Methanobacteriati</taxon>
        <taxon>Methanobacteriota</taxon>
        <taxon>Stenosarchaea group</taxon>
        <taxon>Halobacteria</taxon>
        <taxon>Halobacteriales</taxon>
        <taxon>Haloarculaceae</taxon>
        <taxon>Haloarcula</taxon>
    </lineage>
</organism>
<name>A0ABU2FD22_9EURY</name>
<dbReference type="RefSeq" id="WP_310919772.1">
    <property type="nucleotide sequence ID" value="NZ_JAMQON010000003.1"/>
</dbReference>
<evidence type="ECO:0000313" key="2">
    <source>
        <dbReference type="Proteomes" id="UP001259659"/>
    </source>
</evidence>
<sequence>MALCPHCDSDITDWANRVERAPAANAPMVWSCPECDAVLGVTDHE</sequence>
<evidence type="ECO:0000313" key="1">
    <source>
        <dbReference type="EMBL" id="MDS0260107.1"/>
    </source>
</evidence>
<proteinExistence type="predicted"/>
<dbReference type="EMBL" id="JAMQON010000003">
    <property type="protein sequence ID" value="MDS0260107.1"/>
    <property type="molecule type" value="Genomic_DNA"/>
</dbReference>
<evidence type="ECO:0008006" key="3">
    <source>
        <dbReference type="Google" id="ProtNLM"/>
    </source>
</evidence>
<dbReference type="Proteomes" id="UP001259659">
    <property type="component" value="Unassembled WGS sequence"/>
</dbReference>
<keyword evidence="2" id="KW-1185">Reference proteome</keyword>